<reference evidence="26 27" key="1">
    <citation type="journal article" date="2016" name="Proc. Natl. Acad. Sci. U.S.A.">
        <title>Comparative genomics of biotechnologically important yeasts.</title>
        <authorList>
            <person name="Riley R."/>
            <person name="Haridas S."/>
            <person name="Wolfe K.H."/>
            <person name="Lopes M.R."/>
            <person name="Hittinger C.T."/>
            <person name="Goeker M."/>
            <person name="Salamov A.A."/>
            <person name="Wisecaver J.H."/>
            <person name="Long T.M."/>
            <person name="Calvey C.H."/>
            <person name="Aerts A.L."/>
            <person name="Barry K.W."/>
            <person name="Choi C."/>
            <person name="Clum A."/>
            <person name="Coughlan A.Y."/>
            <person name="Deshpande S."/>
            <person name="Douglass A.P."/>
            <person name="Hanson S.J."/>
            <person name="Klenk H.-P."/>
            <person name="LaButti K.M."/>
            <person name="Lapidus A."/>
            <person name="Lindquist E.A."/>
            <person name="Lipzen A.M."/>
            <person name="Meier-Kolthoff J.P."/>
            <person name="Ohm R.A."/>
            <person name="Otillar R.P."/>
            <person name="Pangilinan J.L."/>
            <person name="Peng Y."/>
            <person name="Rokas A."/>
            <person name="Rosa C.A."/>
            <person name="Scheuner C."/>
            <person name="Sibirny A.A."/>
            <person name="Slot J.C."/>
            <person name="Stielow J.B."/>
            <person name="Sun H."/>
            <person name="Kurtzman C.P."/>
            <person name="Blackwell M."/>
            <person name="Grigoriev I.V."/>
            <person name="Jeffries T.W."/>
        </authorList>
    </citation>
    <scope>NUCLEOTIDE SEQUENCE [LARGE SCALE GENOMIC DNA]</scope>
    <source>
        <strain evidence="26 27">DSM 6958</strain>
    </source>
</reference>
<dbReference type="Pfam" id="PF03104">
    <property type="entry name" value="DNA_pol_B_exo1"/>
    <property type="match status" value="1"/>
</dbReference>
<evidence type="ECO:0000256" key="11">
    <source>
        <dbReference type="ARBA" id="ARBA00022833"/>
    </source>
</evidence>
<keyword evidence="17 20" id="KW-0539">Nucleus</keyword>
<dbReference type="Pfam" id="PF24065">
    <property type="entry name" value="REV3_N"/>
    <property type="match status" value="1"/>
</dbReference>
<dbReference type="CDD" id="cd05534">
    <property type="entry name" value="POLBc_zeta"/>
    <property type="match status" value="1"/>
</dbReference>
<evidence type="ECO:0000256" key="14">
    <source>
        <dbReference type="ARBA" id="ARBA00023014"/>
    </source>
</evidence>
<comment type="subcellular location">
    <subcellularLocation>
        <location evidence="2 20">Nucleus</location>
    </subcellularLocation>
</comment>
<dbReference type="Gene3D" id="3.90.1600.10">
    <property type="entry name" value="Palm domain of DNA polymerase"/>
    <property type="match status" value="1"/>
</dbReference>
<evidence type="ECO:0000256" key="6">
    <source>
        <dbReference type="ARBA" id="ARBA00022695"/>
    </source>
</evidence>
<dbReference type="GO" id="GO:0003887">
    <property type="term" value="F:DNA-directed DNA polymerase activity"/>
    <property type="evidence" value="ECO:0007669"/>
    <property type="project" value="UniProtKB-KW"/>
</dbReference>
<feature type="domain" description="DNA polymerase delta/zeta catalytic subunit N-terminal" evidence="24">
    <location>
        <begin position="56"/>
        <end position="137"/>
    </location>
</feature>
<dbReference type="GO" id="GO:0000724">
    <property type="term" value="P:double-strand break repair via homologous recombination"/>
    <property type="evidence" value="ECO:0007669"/>
    <property type="project" value="TreeGrafter"/>
</dbReference>
<dbReference type="InterPro" id="IPR043502">
    <property type="entry name" value="DNA/RNA_pol_sf"/>
</dbReference>
<proteinExistence type="inferred from homology"/>
<evidence type="ECO:0000256" key="10">
    <source>
        <dbReference type="ARBA" id="ARBA00022771"/>
    </source>
</evidence>
<dbReference type="InterPro" id="IPR006172">
    <property type="entry name" value="DNA-dir_DNA_pol_B"/>
</dbReference>
<accession>A0A1E3PNB5</accession>
<evidence type="ECO:0000259" key="25">
    <source>
        <dbReference type="Pfam" id="PF24065"/>
    </source>
</evidence>
<dbReference type="Gene3D" id="1.10.287.690">
    <property type="entry name" value="Helix hairpin bin"/>
    <property type="match status" value="1"/>
</dbReference>
<dbReference type="GO" id="GO:0003677">
    <property type="term" value="F:DNA binding"/>
    <property type="evidence" value="ECO:0007669"/>
    <property type="project" value="UniProtKB-KW"/>
</dbReference>
<keyword evidence="4 20" id="KW-0004">4Fe-4S</keyword>
<dbReference type="SUPFAM" id="SSF56672">
    <property type="entry name" value="DNA/RNA polymerases"/>
    <property type="match status" value="1"/>
</dbReference>
<protein>
    <recommendedName>
        <fullName evidence="20">DNA polymerase</fullName>
        <ecNumber evidence="20">2.7.7.7</ecNumber>
    </recommendedName>
</protein>
<dbReference type="Gene3D" id="3.30.342.10">
    <property type="entry name" value="DNA Polymerase, chain B, domain 1"/>
    <property type="match status" value="1"/>
</dbReference>
<dbReference type="PRINTS" id="PR00106">
    <property type="entry name" value="DNAPOLB"/>
</dbReference>
<dbReference type="InterPro" id="IPR012337">
    <property type="entry name" value="RNaseH-like_sf"/>
</dbReference>
<evidence type="ECO:0000256" key="1">
    <source>
        <dbReference type="ARBA" id="ARBA00001966"/>
    </source>
</evidence>
<dbReference type="GO" id="GO:0006260">
    <property type="term" value="P:DNA replication"/>
    <property type="evidence" value="ECO:0007669"/>
    <property type="project" value="UniProtKB-KW"/>
</dbReference>
<dbReference type="FunFam" id="3.30.342.10:FF:000018">
    <property type="entry name" value="DNA polymerase"/>
    <property type="match status" value="1"/>
</dbReference>
<dbReference type="InterPro" id="IPR017964">
    <property type="entry name" value="DNA-dir_DNA_pol_B_CS"/>
</dbReference>
<keyword evidence="14 20" id="KW-0411">Iron-sulfur</keyword>
<feature type="domain" description="DNA-directed DNA polymerase family B multifunctional" evidence="21">
    <location>
        <begin position="1064"/>
        <end position="1511"/>
    </location>
</feature>
<evidence type="ECO:0000256" key="17">
    <source>
        <dbReference type="ARBA" id="ARBA00023242"/>
    </source>
</evidence>
<dbReference type="InterPro" id="IPR056435">
    <property type="entry name" value="DPOD/Z_N"/>
</dbReference>
<dbReference type="GO" id="GO:0070987">
    <property type="term" value="P:error-free translesion synthesis"/>
    <property type="evidence" value="ECO:0007669"/>
    <property type="project" value="EnsemblFungi"/>
</dbReference>
<evidence type="ECO:0000256" key="12">
    <source>
        <dbReference type="ARBA" id="ARBA00022932"/>
    </source>
</evidence>
<dbReference type="EC" id="2.7.7.7" evidence="20"/>
<keyword evidence="5 20" id="KW-0808">Transferase</keyword>
<evidence type="ECO:0000256" key="8">
    <source>
        <dbReference type="ARBA" id="ARBA00022723"/>
    </source>
</evidence>
<evidence type="ECO:0000259" key="22">
    <source>
        <dbReference type="Pfam" id="PF03104"/>
    </source>
</evidence>
<dbReference type="Pfam" id="PF14260">
    <property type="entry name" value="zf-C4pol"/>
    <property type="match status" value="1"/>
</dbReference>
<dbReference type="PANTHER" id="PTHR45812">
    <property type="entry name" value="DNA POLYMERASE ZETA CATALYTIC SUBUNIT"/>
    <property type="match status" value="1"/>
</dbReference>
<evidence type="ECO:0000256" key="16">
    <source>
        <dbReference type="ARBA" id="ARBA00023204"/>
    </source>
</evidence>
<keyword evidence="15 20" id="KW-0238">DNA-binding</keyword>
<dbReference type="EMBL" id="KV454408">
    <property type="protein sequence ID" value="ODQ66790.1"/>
    <property type="molecule type" value="Genomic_DNA"/>
</dbReference>
<comment type="catalytic activity">
    <reaction evidence="18 20">
        <text>DNA(n) + a 2'-deoxyribonucleoside 5'-triphosphate = DNA(n+1) + diphosphate</text>
        <dbReference type="Rhea" id="RHEA:22508"/>
        <dbReference type="Rhea" id="RHEA-COMP:17339"/>
        <dbReference type="Rhea" id="RHEA-COMP:17340"/>
        <dbReference type="ChEBI" id="CHEBI:33019"/>
        <dbReference type="ChEBI" id="CHEBI:61560"/>
        <dbReference type="ChEBI" id="CHEBI:173112"/>
        <dbReference type="EC" id="2.7.7.7"/>
    </reaction>
</comment>
<dbReference type="FunFam" id="3.30.420.10:FF:000024">
    <property type="entry name" value="DNA polymerase zeta catalytic subunit"/>
    <property type="match status" value="1"/>
</dbReference>
<evidence type="ECO:0000313" key="26">
    <source>
        <dbReference type="EMBL" id="ODQ66790.1"/>
    </source>
</evidence>
<dbReference type="GO" id="GO:0000166">
    <property type="term" value="F:nucleotide binding"/>
    <property type="evidence" value="ECO:0007669"/>
    <property type="project" value="InterPro"/>
</dbReference>
<evidence type="ECO:0000256" key="15">
    <source>
        <dbReference type="ARBA" id="ARBA00023125"/>
    </source>
</evidence>
<keyword evidence="12 20" id="KW-0239">DNA-directed DNA polymerase</keyword>
<comment type="subunit">
    <text evidence="19">Forms DNA polymerase zeta with REV7.</text>
</comment>
<feature type="non-terminal residue" evidence="26">
    <location>
        <position position="1653"/>
    </location>
</feature>
<name>A0A1E3PNB5_9ASCO</name>
<gene>
    <name evidence="26" type="ORF">NADFUDRAFT_8577</name>
</gene>
<sequence>FRFQINNTDFYMSEPTILDKSTINITNPPTNFTSVPIIRLFGRADDGLSVMAHIHGVYPYLFIEYKGSLIPDDVDRGIAYLFRAINEALTIAYKRNPEGSASKFVANIILCKATPFYGFHVGWSYYLKIYMLNPSHINKLSDLLRNGNVTGTPIQPYEAHIPYLLQFFADFNLFGCGWMNLSKAYFRQPLPTDDQGTANFNWHGETSSFSLSEYDIHSIASPDLLLDSDAFPKNSFVPLEIDVLAQFIENRHQIEPRSLHHNFIERDHPISPDTKFVNSVKELWDEDRARRQQIDPCSAYSPPATFDDVDLIRDYSTAKWLSEDEMRFQLRQAANESKRAYQGILPQFEHFIHPKPYNGLVKSVLNVVDAMFTEVTDQLFRNDRQGTVNIEKSQNIYDVLGLNAETVNRKAGSSEQNDQNCERSEGDTICVKDILGSKMCIYEIQMDIDDAFESPVLTPQTLRDREGNNDIDKNELTFDQTELKDGFNDIIKGTQEIDQNKPVRGRMSPPFLKSILKNSPAVKGILNISTPAPVINANQKNPNTPTKISSFQMPVSSANRSISFNDTPQYLPLSSKWQNMSTPLNKRNISFSEMSFETSLSRIQKRRIPYISTSSSVPETPEASLINAISTEFDITLPSIILRAGKKPPSIQEIVSTLGVLGLEETHYQEPFYSEKSDISSRPLAFAGVEHHVLGNSVPYLEPFIFEAGISNTIDNKFGLIDKAGAHSDTSKFIWQYIEIPPSYEEVIQWLKSANTEAEVASKKPSWKSLLSSQIDVKFTPNKYGFKYASQRKRRFVNRKGLKPLLMTALGIEIHVNTRGHKQPDPKYDAIACIFWKEYVGNQSQERASGDNTSDPEDILEDMDSTPVQEGIILLSSDYERTKRLKSLVNWDVQVERSENDMIIALIDLVRDLDPDILTGFEIHGSSWGYIIDRGKTHFEFEMCNELSRIDGNSRHKINDRWGFTHASAIHITGRHFINTWRVLRSELNLLQYTIENVVYHVLHVRIPKYSHHTLSEWYRNGNNTQITAFFQYYIDRVKYNMLLIEHQEIITRTCEYARLIGIDFYSVLSRGSQYKVESIMIRIAKAENFILVSPSRKQVAQQNALECLPLVMEPTSKFYSSPMLVLDFQSLYPSCVIAYNYCYSTCLGRVQGWKGTSKMGFTNLDLPPGLLDLLKEDINISPNGIMFVKPNVRKSLLSKMLKELLDTRVMIKSAMKIDKSDIGYQKLQHNRQLSLKLIANVTYGYTSATFSGRMPCSDIADAIVQTGRETLERAINIIQKNEYWNAEVVYGDTDSLFVYLPGRTKDEAFRIGQEISDTVTKNNPPPIKLKFEKVYLPCVLLAKKRYVGYSYENPNEKVPLFDAKGIETVRRDGTPAQQKILEQVLRILFNTTDLSKIKSYLYSQWLKIIKGKVSIQDFCFAKEVKLGSYKTGGTLPPGAHISAKKLANDERDMPQYRERVPYVIVTGSPGQRLVDRAVPPEELMRNPQLRLDAEYYIIKNLIPPLERVLNILGASAKQWYKDMPRIIRYQSTRANNRSLFTDTTLSGFVKSGTCRICQNEKACETKVEGVGHDCLLPINLPRSVYTLQSRIKEREKEFAELNIICRNCSGFPPGTRTIDCVSGECPTFYSRVKSYAKLDNCYNTDLKIVKDL</sequence>
<keyword evidence="6 20" id="KW-0548">Nucleotidyltransferase</keyword>
<dbReference type="GO" id="GO:0008270">
    <property type="term" value="F:zinc ion binding"/>
    <property type="evidence" value="ECO:0007669"/>
    <property type="project" value="UniProtKB-KW"/>
</dbReference>
<dbReference type="Gene3D" id="1.10.132.60">
    <property type="entry name" value="DNA polymerase family B, C-terminal domain"/>
    <property type="match status" value="1"/>
</dbReference>
<dbReference type="Proteomes" id="UP000095009">
    <property type="component" value="Unassembled WGS sequence"/>
</dbReference>
<dbReference type="Pfam" id="PF00136">
    <property type="entry name" value="DNA_pol_B"/>
    <property type="match status" value="1"/>
</dbReference>
<dbReference type="InterPro" id="IPR006133">
    <property type="entry name" value="DNA-dir_DNA_pol_B_exonuc"/>
</dbReference>
<keyword evidence="8 20" id="KW-0479">Metal-binding</keyword>
<dbReference type="SMART" id="SM00486">
    <property type="entry name" value="POLBc"/>
    <property type="match status" value="1"/>
</dbReference>
<dbReference type="GO" id="GO:0051539">
    <property type="term" value="F:4 iron, 4 sulfur cluster binding"/>
    <property type="evidence" value="ECO:0007669"/>
    <property type="project" value="UniProtKB-KW"/>
</dbReference>
<evidence type="ECO:0000259" key="24">
    <source>
        <dbReference type="Pfam" id="PF24055"/>
    </source>
</evidence>
<evidence type="ECO:0000256" key="2">
    <source>
        <dbReference type="ARBA" id="ARBA00004123"/>
    </source>
</evidence>
<comment type="similarity">
    <text evidence="3 20">Belongs to the DNA polymerase type-B family.</text>
</comment>
<dbReference type="GO" id="GO:0016035">
    <property type="term" value="C:zeta DNA polymerase complex"/>
    <property type="evidence" value="ECO:0007669"/>
    <property type="project" value="InterPro"/>
</dbReference>
<evidence type="ECO:0000256" key="19">
    <source>
        <dbReference type="ARBA" id="ARBA00066055"/>
    </source>
</evidence>
<dbReference type="Gene3D" id="3.30.420.10">
    <property type="entry name" value="Ribonuclease H-like superfamily/Ribonuclease H"/>
    <property type="match status" value="1"/>
</dbReference>
<keyword evidence="10 20" id="KW-0863">Zinc-finger</keyword>
<evidence type="ECO:0000256" key="20">
    <source>
        <dbReference type="RuleBase" id="RU000442"/>
    </source>
</evidence>
<keyword evidence="11 20" id="KW-0862">Zinc</keyword>
<evidence type="ECO:0000256" key="4">
    <source>
        <dbReference type="ARBA" id="ARBA00022485"/>
    </source>
</evidence>
<dbReference type="OrthoDB" id="2414538at2759"/>
<dbReference type="PANTHER" id="PTHR45812:SF1">
    <property type="entry name" value="DNA POLYMERASE ZETA CATALYTIC SUBUNIT"/>
    <property type="match status" value="1"/>
</dbReference>
<feature type="domain" description="C4-type zinc-finger of DNA polymerase delta" evidence="23">
    <location>
        <begin position="1555"/>
        <end position="1632"/>
    </location>
</feature>
<dbReference type="Pfam" id="PF24055">
    <property type="entry name" value="POL3_N"/>
    <property type="match status" value="1"/>
</dbReference>
<evidence type="ECO:0000259" key="21">
    <source>
        <dbReference type="Pfam" id="PF00136"/>
    </source>
</evidence>
<dbReference type="GO" id="GO:0005634">
    <property type="term" value="C:nucleus"/>
    <property type="evidence" value="ECO:0007669"/>
    <property type="project" value="UniProtKB-SubCell"/>
</dbReference>
<keyword evidence="9" id="KW-0227">DNA damage</keyword>
<feature type="domain" description="DNA polymerase zeta catalytic subunit N-terminal" evidence="25">
    <location>
        <begin position="1"/>
        <end position="55"/>
    </location>
</feature>
<dbReference type="InterPro" id="IPR023211">
    <property type="entry name" value="DNA_pol_palm_dom_sf"/>
</dbReference>
<evidence type="ECO:0000313" key="27">
    <source>
        <dbReference type="Proteomes" id="UP000095009"/>
    </source>
</evidence>
<evidence type="ECO:0000259" key="23">
    <source>
        <dbReference type="Pfam" id="PF14260"/>
    </source>
</evidence>
<dbReference type="STRING" id="857566.A0A1E3PNB5"/>
<dbReference type="InterPro" id="IPR030559">
    <property type="entry name" value="PolZ_Rev3"/>
</dbReference>
<dbReference type="GO" id="GO:0042276">
    <property type="term" value="P:error-prone translesion synthesis"/>
    <property type="evidence" value="ECO:0007669"/>
    <property type="project" value="EnsemblFungi"/>
</dbReference>
<evidence type="ECO:0000256" key="5">
    <source>
        <dbReference type="ARBA" id="ARBA00022679"/>
    </source>
</evidence>
<comment type="cofactor">
    <cofactor evidence="1 20">
        <name>[4Fe-4S] cluster</name>
        <dbReference type="ChEBI" id="CHEBI:49883"/>
    </cofactor>
</comment>
<keyword evidence="13 20" id="KW-0408">Iron</keyword>
<keyword evidence="27" id="KW-1185">Reference proteome</keyword>
<keyword evidence="7 20" id="KW-0235">DNA replication</keyword>
<dbReference type="InterPro" id="IPR006134">
    <property type="entry name" value="DNA-dir_DNA_pol_B_multi_dom"/>
</dbReference>
<feature type="non-terminal residue" evidence="26">
    <location>
        <position position="1"/>
    </location>
</feature>
<evidence type="ECO:0000256" key="18">
    <source>
        <dbReference type="ARBA" id="ARBA00049244"/>
    </source>
</evidence>
<feature type="domain" description="DNA-directed DNA polymerase family B exonuclease" evidence="22">
    <location>
        <begin position="807"/>
        <end position="998"/>
    </location>
</feature>
<evidence type="ECO:0000256" key="9">
    <source>
        <dbReference type="ARBA" id="ARBA00022763"/>
    </source>
</evidence>
<dbReference type="InterPro" id="IPR056447">
    <property type="entry name" value="REV3_N"/>
</dbReference>
<evidence type="ECO:0000256" key="13">
    <source>
        <dbReference type="ARBA" id="ARBA00023004"/>
    </source>
</evidence>
<dbReference type="PROSITE" id="PS00116">
    <property type="entry name" value="DNA_POLYMERASE_B"/>
    <property type="match status" value="1"/>
</dbReference>
<dbReference type="InterPro" id="IPR042087">
    <property type="entry name" value="DNA_pol_B_thumb"/>
</dbReference>
<dbReference type="FunFam" id="1.10.287.690:FF:000002">
    <property type="entry name" value="DNA polymerase zeta"/>
    <property type="match status" value="1"/>
</dbReference>
<dbReference type="InterPro" id="IPR025687">
    <property type="entry name" value="Znf-C4pol"/>
</dbReference>
<evidence type="ECO:0000256" key="7">
    <source>
        <dbReference type="ARBA" id="ARBA00022705"/>
    </source>
</evidence>
<dbReference type="SUPFAM" id="SSF53098">
    <property type="entry name" value="Ribonuclease H-like"/>
    <property type="match status" value="1"/>
</dbReference>
<evidence type="ECO:0000256" key="3">
    <source>
        <dbReference type="ARBA" id="ARBA00005755"/>
    </source>
</evidence>
<dbReference type="InterPro" id="IPR036397">
    <property type="entry name" value="RNaseH_sf"/>
</dbReference>
<dbReference type="FunFam" id="1.10.132.60:FF:000007">
    <property type="entry name" value="DNA polymerase"/>
    <property type="match status" value="1"/>
</dbReference>
<keyword evidence="16" id="KW-0234">DNA repair</keyword>
<organism evidence="26 27">
    <name type="scientific">Nadsonia fulvescens var. elongata DSM 6958</name>
    <dbReference type="NCBI Taxonomy" id="857566"/>
    <lineage>
        <taxon>Eukaryota</taxon>
        <taxon>Fungi</taxon>
        <taxon>Dikarya</taxon>
        <taxon>Ascomycota</taxon>
        <taxon>Saccharomycotina</taxon>
        <taxon>Dipodascomycetes</taxon>
        <taxon>Dipodascales</taxon>
        <taxon>Dipodascales incertae sedis</taxon>
        <taxon>Nadsonia</taxon>
    </lineage>
</organism>
<dbReference type="CDD" id="cd05778">
    <property type="entry name" value="DNA_polB_zeta_exo"/>
    <property type="match status" value="1"/>
</dbReference>